<feature type="region of interest" description="Disordered" evidence="1">
    <location>
        <begin position="131"/>
        <end position="185"/>
    </location>
</feature>
<evidence type="ECO:0000256" key="1">
    <source>
        <dbReference type="SAM" id="MobiDB-lite"/>
    </source>
</evidence>
<dbReference type="EMBL" id="CCBP010000121">
    <property type="protein sequence ID" value="CDO73440.1"/>
    <property type="molecule type" value="Genomic_DNA"/>
</dbReference>
<keyword evidence="3" id="KW-1185">Reference proteome</keyword>
<evidence type="ECO:0000313" key="3">
    <source>
        <dbReference type="Proteomes" id="UP000029665"/>
    </source>
</evidence>
<proteinExistence type="predicted"/>
<dbReference type="Proteomes" id="UP000029665">
    <property type="component" value="Unassembled WGS sequence"/>
</dbReference>
<accession>A0A060SGD1</accession>
<protein>
    <submittedName>
        <fullName evidence="2">Uncharacterized protein</fullName>
    </submittedName>
</protein>
<gene>
    <name evidence="2" type="ORF">BN946_scf185013.g75</name>
</gene>
<feature type="region of interest" description="Disordered" evidence="1">
    <location>
        <begin position="60"/>
        <end position="84"/>
    </location>
</feature>
<dbReference type="HOGENOM" id="CLU_1462053_0_0_1"/>
<dbReference type="AlphaFoldDB" id="A0A060SGD1"/>
<name>A0A060SGD1_PYCCI</name>
<organism evidence="2 3">
    <name type="scientific">Pycnoporus cinnabarinus</name>
    <name type="common">Cinnabar-red polypore</name>
    <name type="synonym">Trametes cinnabarina</name>
    <dbReference type="NCBI Taxonomy" id="5643"/>
    <lineage>
        <taxon>Eukaryota</taxon>
        <taxon>Fungi</taxon>
        <taxon>Dikarya</taxon>
        <taxon>Basidiomycota</taxon>
        <taxon>Agaricomycotina</taxon>
        <taxon>Agaricomycetes</taxon>
        <taxon>Polyporales</taxon>
        <taxon>Polyporaceae</taxon>
        <taxon>Trametes</taxon>
    </lineage>
</organism>
<comment type="caution">
    <text evidence="2">The sequence shown here is derived from an EMBL/GenBank/DDBJ whole genome shotgun (WGS) entry which is preliminary data.</text>
</comment>
<dbReference type="OrthoDB" id="3257074at2759"/>
<sequence length="185" mass="19653">MEGVISAAPAKSGTRDVSGFSCPAPAFSKAAVLSLPLSIAQGRARNILHHHRLLTSSTHLAPSQDPLASHHRDHHARLSPPYQKLTQLPLTTHTRPSTPFIAATTTMSSYYSSPPSSPMSSFFPTGPASPHAFSAFQQSPRDSQEMYAALASRSAPGAHQGHGQGAHSRGHASQTGSLKRMFGRK</sequence>
<evidence type="ECO:0000313" key="2">
    <source>
        <dbReference type="EMBL" id="CDO73440.1"/>
    </source>
</evidence>
<feature type="compositionally biased region" description="Low complexity" evidence="1">
    <location>
        <begin position="154"/>
        <end position="173"/>
    </location>
</feature>
<reference evidence="2" key="1">
    <citation type="submission" date="2014-01" db="EMBL/GenBank/DDBJ databases">
        <title>The genome of the white-rot fungus Pycnoporus cinnabarinus: a basidiomycete model with a versatile arsenal for lignocellulosic biomass breakdown.</title>
        <authorList>
            <person name="Levasseur A."/>
            <person name="Lomascolo A."/>
            <person name="Ruiz-Duenas F.J."/>
            <person name="Uzan E."/>
            <person name="Piumi F."/>
            <person name="Kues U."/>
            <person name="Ram A.F.J."/>
            <person name="Murat C."/>
            <person name="Haon M."/>
            <person name="Benoit I."/>
            <person name="Arfi Y."/>
            <person name="Chevret D."/>
            <person name="Drula E."/>
            <person name="Kwon M.J."/>
            <person name="Gouret P."/>
            <person name="Lesage-Meessen L."/>
            <person name="Lombard V."/>
            <person name="Mariette J."/>
            <person name="Noirot C."/>
            <person name="Park J."/>
            <person name="Patyshakuliyeva A."/>
            <person name="Wieneger R.A.B."/>
            <person name="Wosten H.A.B."/>
            <person name="Martin F."/>
            <person name="Coutinho P.M."/>
            <person name="de Vries R."/>
            <person name="Martinez A.T."/>
            <person name="Klopp C."/>
            <person name="Pontarotti P."/>
            <person name="Henrissat B."/>
            <person name="Record E."/>
        </authorList>
    </citation>
    <scope>NUCLEOTIDE SEQUENCE [LARGE SCALE GENOMIC DNA]</scope>
    <source>
        <strain evidence="2">BRFM137</strain>
    </source>
</reference>